<accession>A0A7J9ICH2</accession>
<dbReference type="InterPro" id="IPR012337">
    <property type="entry name" value="RNaseH-like_sf"/>
</dbReference>
<dbReference type="GO" id="GO:0004523">
    <property type="term" value="F:RNA-DNA hybrid ribonuclease activity"/>
    <property type="evidence" value="ECO:0007669"/>
    <property type="project" value="InterPro"/>
</dbReference>
<reference evidence="2 3" key="1">
    <citation type="journal article" date="2019" name="Genome Biol. Evol.">
        <title>Insights into the evolution of the New World diploid cottons (Gossypium, subgenus Houzingenia) based on genome sequencing.</title>
        <authorList>
            <person name="Grover C.E."/>
            <person name="Arick M.A. 2nd"/>
            <person name="Thrash A."/>
            <person name="Conover J.L."/>
            <person name="Sanders W.S."/>
            <person name="Peterson D.G."/>
            <person name="Frelichowski J.E."/>
            <person name="Scheffler J.A."/>
            <person name="Scheffler B.E."/>
            <person name="Wendel J.F."/>
        </authorList>
    </citation>
    <scope>NUCLEOTIDE SEQUENCE [LARGE SCALE GENOMIC DNA]</scope>
    <source>
        <strain evidence="2">0</strain>
        <tissue evidence="2">Leaf</tissue>
    </source>
</reference>
<dbReference type="Pfam" id="PF13456">
    <property type="entry name" value="RVT_3"/>
    <property type="match status" value="1"/>
</dbReference>
<dbReference type="Gene3D" id="3.30.420.10">
    <property type="entry name" value="Ribonuclease H-like superfamily/Ribonuclease H"/>
    <property type="match status" value="1"/>
</dbReference>
<gene>
    <name evidence="2" type="ORF">Gohar_025671</name>
</gene>
<dbReference type="EMBL" id="JABFAD010330252">
    <property type="protein sequence ID" value="MBA0819543.1"/>
    <property type="molecule type" value="Genomic_DNA"/>
</dbReference>
<evidence type="ECO:0000313" key="3">
    <source>
        <dbReference type="Proteomes" id="UP000593560"/>
    </source>
</evidence>
<protein>
    <recommendedName>
        <fullName evidence="1">RNase H type-1 domain-containing protein</fullName>
    </recommendedName>
</protein>
<keyword evidence="3" id="KW-1185">Reference proteome</keyword>
<dbReference type="SUPFAM" id="SSF53098">
    <property type="entry name" value="Ribonuclease H-like"/>
    <property type="match status" value="1"/>
</dbReference>
<dbReference type="PANTHER" id="PTHR47723:SF24">
    <property type="entry name" value="RNASE H TYPE-1 DOMAIN-CONTAINING PROTEIN"/>
    <property type="match status" value="1"/>
</dbReference>
<feature type="domain" description="RNase H type-1" evidence="1">
    <location>
        <begin position="6"/>
        <end position="83"/>
    </location>
</feature>
<dbReference type="GO" id="GO:0003676">
    <property type="term" value="F:nucleic acid binding"/>
    <property type="evidence" value="ECO:0007669"/>
    <property type="project" value="InterPro"/>
</dbReference>
<proteinExistence type="predicted"/>
<dbReference type="Proteomes" id="UP000593560">
    <property type="component" value="Unassembled WGS sequence"/>
</dbReference>
<dbReference type="OrthoDB" id="979048at2759"/>
<organism evidence="2 3">
    <name type="scientific">Gossypium harknessii</name>
    <dbReference type="NCBI Taxonomy" id="34285"/>
    <lineage>
        <taxon>Eukaryota</taxon>
        <taxon>Viridiplantae</taxon>
        <taxon>Streptophyta</taxon>
        <taxon>Embryophyta</taxon>
        <taxon>Tracheophyta</taxon>
        <taxon>Spermatophyta</taxon>
        <taxon>Magnoliopsida</taxon>
        <taxon>eudicotyledons</taxon>
        <taxon>Gunneridae</taxon>
        <taxon>Pentapetalae</taxon>
        <taxon>rosids</taxon>
        <taxon>malvids</taxon>
        <taxon>Malvales</taxon>
        <taxon>Malvaceae</taxon>
        <taxon>Malvoideae</taxon>
        <taxon>Gossypium</taxon>
    </lineage>
</organism>
<dbReference type="PANTHER" id="PTHR47723">
    <property type="entry name" value="OS05G0353850 PROTEIN"/>
    <property type="match status" value="1"/>
</dbReference>
<dbReference type="AlphaFoldDB" id="A0A7J9ICH2"/>
<comment type="caution">
    <text evidence="2">The sequence shown here is derived from an EMBL/GenBank/DDBJ whole genome shotgun (WGS) entry which is preliminary data.</text>
</comment>
<evidence type="ECO:0000313" key="2">
    <source>
        <dbReference type="EMBL" id="MBA0819543.1"/>
    </source>
</evidence>
<dbReference type="InterPro" id="IPR036397">
    <property type="entry name" value="RNaseH_sf"/>
</dbReference>
<dbReference type="CDD" id="cd06222">
    <property type="entry name" value="RNase_H_like"/>
    <property type="match status" value="1"/>
</dbReference>
<sequence>MIFRIEARAILEGLRIALEKSYRQLEMECDNALLVESILTGSAVSSNLAELCLINGYLRRNWKTKIRHIHRSQNMAADQMAKYTYDNQFGLKLFEDPQFRFKRFYNPIVISSIELFDLIARQASGDGQNFLDQGFNSTILSQSPLNRVSVRVSYSPISRGGTGSESYKNEYPDYSICFVPFSRKINTSGSKTSYNSRRL</sequence>
<dbReference type="InterPro" id="IPR053151">
    <property type="entry name" value="RNase_H-like"/>
</dbReference>
<name>A0A7J9ICH2_9ROSI</name>
<dbReference type="InterPro" id="IPR002156">
    <property type="entry name" value="RNaseH_domain"/>
</dbReference>
<evidence type="ECO:0000259" key="1">
    <source>
        <dbReference type="Pfam" id="PF13456"/>
    </source>
</evidence>
<dbReference type="InterPro" id="IPR044730">
    <property type="entry name" value="RNase_H-like_dom_plant"/>
</dbReference>